<proteinExistence type="predicted"/>
<name>A0A4P8DKG9_RHIRH</name>
<keyword evidence="1" id="KW-0614">Plasmid</keyword>
<dbReference type="AlphaFoldDB" id="A0A4P8DKG9"/>
<gene>
    <name evidence="1" type="ORF">pTiC6.5_60</name>
</gene>
<sequence length="45" mass="5296">MVAAIHLILMKNLELLMFGTILVRFCRLDSFLIWEQKQNIDICTT</sequence>
<reference evidence="1" key="1">
    <citation type="journal article" date="2019" name="Genome Biol. Evol.">
        <title>Evolutionary Relatedness and Classification of Tumour-Inducing and Opine-Catabolic Plasmids in Three Rhizobium rhizogenes Strains Isolated from the Same Crown Gall Tumour.</title>
        <authorList>
            <person name="Kuzmanovic N."/>
            <person name="Pulawska J."/>
        </authorList>
    </citation>
    <scope>NUCLEOTIDE SEQUENCE</scope>
    <source>
        <strain evidence="1">C6.5</strain>
        <plasmid evidence="1">pTiC6.5</plasmid>
    </source>
</reference>
<organism evidence="1">
    <name type="scientific">Rhizobium rhizogenes</name>
    <name type="common">Agrobacterium rhizogenes</name>
    <dbReference type="NCBI Taxonomy" id="359"/>
    <lineage>
        <taxon>Bacteria</taxon>
        <taxon>Pseudomonadati</taxon>
        <taxon>Pseudomonadota</taxon>
        <taxon>Alphaproteobacteria</taxon>
        <taxon>Hyphomicrobiales</taxon>
        <taxon>Rhizobiaceae</taxon>
        <taxon>Rhizobium/Agrobacterium group</taxon>
        <taxon>Rhizobium</taxon>
    </lineage>
</organism>
<accession>A0A4P8DKG9</accession>
<protein>
    <submittedName>
        <fullName evidence="1">Uncharacterized protein</fullName>
    </submittedName>
</protein>
<dbReference type="EMBL" id="MK318986">
    <property type="protein sequence ID" value="QCL10904.1"/>
    <property type="molecule type" value="Genomic_DNA"/>
</dbReference>
<evidence type="ECO:0000313" key="1">
    <source>
        <dbReference type="EMBL" id="QCL10904.1"/>
    </source>
</evidence>
<geneLocation type="plasmid" evidence="1">
    <name>pTiC6.5</name>
</geneLocation>